<dbReference type="InterPro" id="IPR016032">
    <property type="entry name" value="Sig_transdc_resp-reg_C-effctor"/>
</dbReference>
<dbReference type="GO" id="GO:0003677">
    <property type="term" value="F:DNA binding"/>
    <property type="evidence" value="ECO:0007669"/>
    <property type="project" value="InterPro"/>
</dbReference>
<organism evidence="2 3">
    <name type="scientific">Actinokineospora alba</name>
    <dbReference type="NCBI Taxonomy" id="504798"/>
    <lineage>
        <taxon>Bacteria</taxon>
        <taxon>Bacillati</taxon>
        <taxon>Actinomycetota</taxon>
        <taxon>Actinomycetes</taxon>
        <taxon>Pseudonocardiales</taxon>
        <taxon>Pseudonocardiaceae</taxon>
        <taxon>Actinokineospora</taxon>
    </lineage>
</organism>
<dbReference type="Gene3D" id="1.10.10.10">
    <property type="entry name" value="Winged helix-like DNA-binding domain superfamily/Winged helix DNA-binding domain"/>
    <property type="match status" value="1"/>
</dbReference>
<proteinExistence type="predicted"/>
<dbReference type="InterPro" id="IPR036388">
    <property type="entry name" value="WH-like_DNA-bd_sf"/>
</dbReference>
<evidence type="ECO:0000259" key="1">
    <source>
        <dbReference type="SMART" id="SM00421"/>
    </source>
</evidence>
<dbReference type="STRING" id="504798.SAMN05421871_104187"/>
<dbReference type="SMART" id="SM00421">
    <property type="entry name" value="HTH_LUXR"/>
    <property type="match status" value="1"/>
</dbReference>
<dbReference type="PANTHER" id="PTHR34293">
    <property type="entry name" value="HTH-TYPE TRANSCRIPTIONAL REGULATOR TRMBL2"/>
    <property type="match status" value="1"/>
</dbReference>
<accession>A0A1H0QX54</accession>
<dbReference type="RefSeq" id="WP_091377590.1">
    <property type="nucleotide sequence ID" value="NZ_FNDV01000004.1"/>
</dbReference>
<protein>
    <recommendedName>
        <fullName evidence="1">HTH luxR-type domain-containing protein</fullName>
    </recommendedName>
</protein>
<dbReference type="GO" id="GO:0006355">
    <property type="term" value="P:regulation of DNA-templated transcription"/>
    <property type="evidence" value="ECO:0007669"/>
    <property type="project" value="InterPro"/>
</dbReference>
<dbReference type="InterPro" id="IPR051797">
    <property type="entry name" value="TrmB-like"/>
</dbReference>
<dbReference type="SUPFAM" id="SSF46894">
    <property type="entry name" value="C-terminal effector domain of the bipartite response regulators"/>
    <property type="match status" value="1"/>
</dbReference>
<dbReference type="Proteomes" id="UP000199651">
    <property type="component" value="Unassembled WGS sequence"/>
</dbReference>
<keyword evidence="3" id="KW-1185">Reference proteome</keyword>
<evidence type="ECO:0000313" key="3">
    <source>
        <dbReference type="Proteomes" id="UP000199651"/>
    </source>
</evidence>
<evidence type="ECO:0000313" key="2">
    <source>
        <dbReference type="EMBL" id="SDP21853.1"/>
    </source>
</evidence>
<dbReference type="InterPro" id="IPR000792">
    <property type="entry name" value="Tscrpt_reg_LuxR_C"/>
</dbReference>
<feature type="domain" description="HTH luxR-type" evidence="1">
    <location>
        <begin position="273"/>
        <end position="327"/>
    </location>
</feature>
<sequence length="334" mass="36658">MNSVTALRPEITPLVGAHLIDVYRYAARRGAIESVEQAAVDLGLTVHEVNATVNHLIESRLLRVDPDRRLVPVDPEVAAALLVSPMEREIYQRRELIAQIRERTDVFRQDYVHTGLRGAGSASVESVSGVMEVRGLLKVASDACREEILVLLSGTVETDDFDDFMSVCDRLLSRGVAVRVVCRHKSRTDFATRVKIKKLIDAGAVVRTASHIPRAAVVFDRSSAVLLGDGAAEATASRVRQDEVVEFLLAMIDHLWDSATPLESFESGYAEVADELQQTVACLMAKGFTDEVVARKLGMSVRTCRRHIAALMSDLHAVSRFQAGVQAAQRCLVN</sequence>
<name>A0A1H0QX54_9PSEU</name>
<gene>
    <name evidence="2" type="ORF">SAMN05192558_107188</name>
</gene>
<reference evidence="3" key="1">
    <citation type="submission" date="2016-10" db="EMBL/GenBank/DDBJ databases">
        <authorList>
            <person name="Varghese N."/>
            <person name="Submissions S."/>
        </authorList>
    </citation>
    <scope>NUCLEOTIDE SEQUENCE [LARGE SCALE GENOMIC DNA]</scope>
    <source>
        <strain evidence="3">IBRC-M 10655</strain>
    </source>
</reference>
<dbReference type="PANTHER" id="PTHR34293:SF1">
    <property type="entry name" value="HTH-TYPE TRANSCRIPTIONAL REGULATOR TRMBL2"/>
    <property type="match status" value="1"/>
</dbReference>
<dbReference type="EMBL" id="FNJB01000007">
    <property type="protein sequence ID" value="SDP21853.1"/>
    <property type="molecule type" value="Genomic_DNA"/>
</dbReference>
<dbReference type="AlphaFoldDB" id="A0A1H0QX54"/>